<proteinExistence type="predicted"/>
<feature type="region of interest" description="Disordered" evidence="1">
    <location>
        <begin position="214"/>
        <end position="240"/>
    </location>
</feature>
<evidence type="ECO:0000313" key="2">
    <source>
        <dbReference type="EMBL" id="GKT33490.1"/>
    </source>
</evidence>
<feature type="region of interest" description="Disordered" evidence="1">
    <location>
        <begin position="1"/>
        <end position="43"/>
    </location>
</feature>
<feature type="compositionally biased region" description="Polar residues" evidence="1">
    <location>
        <begin position="214"/>
        <end position="228"/>
    </location>
</feature>
<dbReference type="Pfam" id="PF00353">
    <property type="entry name" value="HemolysinCabind"/>
    <property type="match status" value="3"/>
</dbReference>
<feature type="non-terminal residue" evidence="2">
    <location>
        <position position="1"/>
    </location>
</feature>
<comment type="caution">
    <text evidence="2">The sequence shown here is derived from an EMBL/GenBank/DDBJ whole genome shotgun (WGS) entry which is preliminary data.</text>
</comment>
<dbReference type="InterPro" id="IPR011049">
    <property type="entry name" value="Serralysin-like_metalloprot_C"/>
</dbReference>
<reference evidence="2" key="1">
    <citation type="submission" date="2022-03" db="EMBL/GenBank/DDBJ databases">
        <title>Draft genome sequence of Aduncisulcus paluster, a free-living microaerophilic Fornicata.</title>
        <authorList>
            <person name="Yuyama I."/>
            <person name="Kume K."/>
            <person name="Tamura T."/>
            <person name="Inagaki Y."/>
            <person name="Hashimoto T."/>
        </authorList>
    </citation>
    <scope>NUCLEOTIDE SEQUENCE</scope>
    <source>
        <strain evidence="2">NY0171</strain>
    </source>
</reference>
<dbReference type="InterPro" id="IPR001343">
    <property type="entry name" value="Hemolysn_Ca-bd"/>
</dbReference>
<accession>A0ABQ5KR94</accession>
<dbReference type="PROSITE" id="PS00330">
    <property type="entry name" value="HEMOLYSIN_CALCIUM"/>
    <property type="match status" value="2"/>
</dbReference>
<protein>
    <submittedName>
        <fullName evidence="2">Uncharacterized protein</fullName>
    </submittedName>
</protein>
<keyword evidence="3" id="KW-1185">Reference proteome</keyword>
<evidence type="ECO:0000256" key="1">
    <source>
        <dbReference type="SAM" id="MobiDB-lite"/>
    </source>
</evidence>
<gene>
    <name evidence="2" type="ORF">ADUPG1_002512</name>
</gene>
<evidence type="ECO:0000313" key="3">
    <source>
        <dbReference type="Proteomes" id="UP001057375"/>
    </source>
</evidence>
<sequence length="240" mass="24269">NLLGGTESDTLYGGAGDDNLSGGAGLDTIDGGEDGETDGDSIDYSDQTLKLDINLKKVGTDLADYSTATIGAVAADYLKDIENIKGGTNDDYIGGDDDKNTLQGSAGDDIIVGAGGDDVLLGGDGKDTFKAGLDNNVLAGQDKVLEDGDDGADIIDGDGGVGSGVDTDTVDYSAISKSISVDLSDIEADTYTTVTIDTYANDKIKNIENIIGSSANDTISGDNQNNILDGSLGDDTLSGA</sequence>
<organism evidence="2 3">
    <name type="scientific">Aduncisulcus paluster</name>
    <dbReference type="NCBI Taxonomy" id="2918883"/>
    <lineage>
        <taxon>Eukaryota</taxon>
        <taxon>Metamonada</taxon>
        <taxon>Carpediemonas-like organisms</taxon>
        <taxon>Aduncisulcus</taxon>
    </lineage>
</organism>
<dbReference type="SUPFAM" id="SSF51120">
    <property type="entry name" value="beta-Roll"/>
    <property type="match status" value="2"/>
</dbReference>
<feature type="non-terminal residue" evidence="2">
    <location>
        <position position="240"/>
    </location>
</feature>
<dbReference type="PRINTS" id="PR00313">
    <property type="entry name" value="CABNDNGRPT"/>
</dbReference>
<feature type="compositionally biased region" description="Acidic residues" evidence="1">
    <location>
        <begin position="30"/>
        <end position="43"/>
    </location>
</feature>
<dbReference type="Gene3D" id="2.150.10.10">
    <property type="entry name" value="Serralysin-like metalloprotease, C-terminal"/>
    <property type="match status" value="3"/>
</dbReference>
<dbReference type="InterPro" id="IPR018511">
    <property type="entry name" value="Hemolysin-typ_Ca-bd_CS"/>
</dbReference>
<dbReference type="Proteomes" id="UP001057375">
    <property type="component" value="Unassembled WGS sequence"/>
</dbReference>
<name>A0ABQ5KR94_9EUKA</name>
<dbReference type="EMBL" id="BQXS01002950">
    <property type="protein sequence ID" value="GKT33490.1"/>
    <property type="molecule type" value="Genomic_DNA"/>
</dbReference>